<dbReference type="GO" id="GO:0005524">
    <property type="term" value="F:ATP binding"/>
    <property type="evidence" value="ECO:0007669"/>
    <property type="project" value="UniProtKB-UniRule"/>
</dbReference>
<dbReference type="FunFam" id="3.30.200.20:FF:000337">
    <property type="entry name" value="Wall-associated receptor kinase 3"/>
    <property type="match status" value="1"/>
</dbReference>
<evidence type="ECO:0000313" key="9">
    <source>
        <dbReference type="EnsemblPlants" id="EMT19923"/>
    </source>
</evidence>
<keyword evidence="3" id="KW-0547">Nucleotide-binding</keyword>
<feature type="compositionally biased region" description="Polar residues" evidence="7">
    <location>
        <begin position="324"/>
        <end position="333"/>
    </location>
</feature>
<dbReference type="GO" id="GO:0004674">
    <property type="term" value="F:protein serine/threonine kinase activity"/>
    <property type="evidence" value="ECO:0007669"/>
    <property type="project" value="UniProtKB-KW"/>
</dbReference>
<keyword evidence="4" id="KW-0418">Kinase</keyword>
<reference evidence="9" key="1">
    <citation type="submission" date="2015-06" db="UniProtKB">
        <authorList>
            <consortium name="EnsemblPlants"/>
        </authorList>
    </citation>
    <scope>IDENTIFICATION</scope>
</reference>
<evidence type="ECO:0000256" key="4">
    <source>
        <dbReference type="ARBA" id="ARBA00022777"/>
    </source>
</evidence>
<dbReference type="EnsemblPlants" id="EMT19923">
    <property type="protein sequence ID" value="EMT19923"/>
    <property type="gene ID" value="F775_03665"/>
</dbReference>
<dbReference type="AlphaFoldDB" id="R7WD19"/>
<dbReference type="Gene3D" id="3.30.200.20">
    <property type="entry name" value="Phosphorylase Kinase, domain 1"/>
    <property type="match status" value="2"/>
</dbReference>
<dbReference type="InterPro" id="IPR000719">
    <property type="entry name" value="Prot_kinase_dom"/>
</dbReference>
<dbReference type="FunFam" id="1.10.510.10:FF:000474">
    <property type="entry name" value="Wall-associated receptor kinase 3"/>
    <property type="match status" value="1"/>
</dbReference>
<dbReference type="InterPro" id="IPR001245">
    <property type="entry name" value="Ser-Thr/Tyr_kinase_cat_dom"/>
</dbReference>
<evidence type="ECO:0000256" key="7">
    <source>
        <dbReference type="SAM" id="MobiDB-lite"/>
    </source>
</evidence>
<evidence type="ECO:0000256" key="3">
    <source>
        <dbReference type="ARBA" id="ARBA00022741"/>
    </source>
</evidence>
<dbReference type="SUPFAM" id="SSF56112">
    <property type="entry name" value="Protein kinase-like (PK-like)"/>
    <property type="match status" value="2"/>
</dbReference>
<dbReference type="PROSITE" id="PS00108">
    <property type="entry name" value="PROTEIN_KINASE_ST"/>
    <property type="match status" value="1"/>
</dbReference>
<dbReference type="PROSITE" id="PS50011">
    <property type="entry name" value="PROTEIN_KINASE_DOM"/>
    <property type="match status" value="2"/>
</dbReference>
<feature type="domain" description="Protein kinase" evidence="8">
    <location>
        <begin position="42"/>
        <end position="313"/>
    </location>
</feature>
<dbReference type="InterPro" id="IPR017441">
    <property type="entry name" value="Protein_kinase_ATP_BS"/>
</dbReference>
<feature type="coiled-coil region" evidence="6">
    <location>
        <begin position="563"/>
        <end position="590"/>
    </location>
</feature>
<dbReference type="GO" id="GO:0005886">
    <property type="term" value="C:plasma membrane"/>
    <property type="evidence" value="ECO:0007669"/>
    <property type="project" value="TreeGrafter"/>
</dbReference>
<proteinExistence type="predicted"/>
<name>R7WD19_AEGTA</name>
<accession>R7WD19</accession>
<dbReference type="InterPro" id="IPR045274">
    <property type="entry name" value="WAK-like"/>
</dbReference>
<dbReference type="PANTHER" id="PTHR27005:SF468">
    <property type="entry name" value="OS01G0310500 PROTEIN"/>
    <property type="match status" value="1"/>
</dbReference>
<evidence type="ECO:0000256" key="1">
    <source>
        <dbReference type="ARBA" id="ARBA00022527"/>
    </source>
</evidence>
<keyword evidence="5" id="KW-0067">ATP-binding</keyword>
<protein>
    <submittedName>
        <fullName evidence="9">Wall-associated receptor kinase 5</fullName>
    </submittedName>
</protein>
<evidence type="ECO:0000256" key="6">
    <source>
        <dbReference type="SAM" id="Coils"/>
    </source>
</evidence>
<sequence>MDNEGSNVKNFLHANGHVVLERVDNNYNLRSFTQKEIEDITGGYGIVLGEGGFGKVYKGKLDNHRPVAVKIYKNGTKKEEFAKEVIVHSQINHKNVVRLFGCCTDVNALTIVMEFVCNGNLYNILHCCSSNANGSIPFPLDKRLDIAIESAEALSCMHSMYSPVLHGDIKPANILLDENLRPKISDFGIARLIAADETQHTRHVIGCIGYMDPLFCQSGILTPKSDVYSFGVVLLEIITRKKAVDGNIILAQTFAEAWRKGKKMRQMFDVEIANDKKNMKFLEGVAKLAVECLKMEAKVRPEMVEVADRLRTIRKAYHQRKGRNNTGSNSGLTKSGKAEDVNNTDQIPPSVVPVVSRFRHENIIQLFGYCVEGDTHVLAYEYASRGSLHGILHGKKNVRGAEPALVLSWTQRVRIALGAATGLEFVHEKAQPCIAHGFIKSSKIFLFDSDVAKIGYPGVSRPAYIDLLDRDTYRHIPSCYDAYRLTGQLSTMSDVYSFGVVLLELLTGRKTVDNTQPPGEKSLVTWATPRLSECKVQECVDRRLGGDYPPKAVAKGKAEAPTLKFLYVKKEQLHKNYKEKERDKKVMGEKPPKLLNKIRLL</sequence>
<dbReference type="Pfam" id="PF07714">
    <property type="entry name" value="PK_Tyr_Ser-Thr"/>
    <property type="match status" value="2"/>
</dbReference>
<dbReference type="Gene3D" id="1.10.510.10">
    <property type="entry name" value="Transferase(Phosphotransferase) domain 1"/>
    <property type="match status" value="2"/>
</dbReference>
<keyword evidence="6" id="KW-0175">Coiled coil</keyword>
<dbReference type="ExpressionAtlas" id="R7WD19">
    <property type="expression patterns" value="baseline"/>
</dbReference>
<evidence type="ECO:0000256" key="2">
    <source>
        <dbReference type="ARBA" id="ARBA00022679"/>
    </source>
</evidence>
<keyword evidence="1" id="KW-0723">Serine/threonine-protein kinase</keyword>
<keyword evidence="2" id="KW-0808">Transferase</keyword>
<evidence type="ECO:0000256" key="5">
    <source>
        <dbReference type="ARBA" id="ARBA00022840"/>
    </source>
</evidence>
<dbReference type="InterPro" id="IPR011009">
    <property type="entry name" value="Kinase-like_dom_sf"/>
</dbReference>
<dbReference type="PROSITE" id="PS00107">
    <property type="entry name" value="PROTEIN_KINASE_ATP"/>
    <property type="match status" value="1"/>
</dbReference>
<dbReference type="InterPro" id="IPR008271">
    <property type="entry name" value="Ser/Thr_kinase_AS"/>
</dbReference>
<dbReference type="PANTHER" id="PTHR27005">
    <property type="entry name" value="WALL-ASSOCIATED RECEPTOR KINASE-LIKE 21"/>
    <property type="match status" value="1"/>
</dbReference>
<feature type="region of interest" description="Disordered" evidence="7">
    <location>
        <begin position="317"/>
        <end position="345"/>
    </location>
</feature>
<organism evidence="9">
    <name type="scientific">Aegilops tauschii</name>
    <name type="common">Tausch's goatgrass</name>
    <name type="synonym">Aegilops squarrosa</name>
    <dbReference type="NCBI Taxonomy" id="37682"/>
    <lineage>
        <taxon>Eukaryota</taxon>
        <taxon>Viridiplantae</taxon>
        <taxon>Streptophyta</taxon>
        <taxon>Embryophyta</taxon>
        <taxon>Tracheophyta</taxon>
        <taxon>Spermatophyta</taxon>
        <taxon>Magnoliopsida</taxon>
        <taxon>Liliopsida</taxon>
        <taxon>Poales</taxon>
        <taxon>Poaceae</taxon>
        <taxon>BOP clade</taxon>
        <taxon>Pooideae</taxon>
        <taxon>Triticodae</taxon>
        <taxon>Triticeae</taxon>
        <taxon>Triticinae</taxon>
        <taxon>Aegilops</taxon>
    </lineage>
</organism>
<dbReference type="SMART" id="SM00220">
    <property type="entry name" value="S_TKc"/>
    <property type="match status" value="1"/>
</dbReference>
<feature type="domain" description="Protein kinase" evidence="8">
    <location>
        <begin position="310"/>
        <end position="563"/>
    </location>
</feature>
<evidence type="ECO:0000259" key="8">
    <source>
        <dbReference type="PROSITE" id="PS50011"/>
    </source>
</evidence>
<dbReference type="GO" id="GO:0007166">
    <property type="term" value="P:cell surface receptor signaling pathway"/>
    <property type="evidence" value="ECO:0007669"/>
    <property type="project" value="InterPro"/>
</dbReference>